<evidence type="ECO:0000259" key="2">
    <source>
        <dbReference type="PROSITE" id="PS50011"/>
    </source>
</evidence>
<dbReference type="InterPro" id="IPR051681">
    <property type="entry name" value="Ser/Thr_Kinases-Pseudokinases"/>
</dbReference>
<dbReference type="InterPro" id="IPR000719">
    <property type="entry name" value="Prot_kinase_dom"/>
</dbReference>
<dbReference type="InterPro" id="IPR008271">
    <property type="entry name" value="Ser/Thr_kinase_AS"/>
</dbReference>
<dbReference type="OrthoDB" id="4062651at2759"/>
<dbReference type="PRINTS" id="PR00109">
    <property type="entry name" value="TYRKINASE"/>
</dbReference>
<dbReference type="PROSITE" id="PS00108">
    <property type="entry name" value="PROTEIN_KINASE_ST"/>
    <property type="match status" value="1"/>
</dbReference>
<feature type="domain" description="Protein kinase" evidence="2">
    <location>
        <begin position="66"/>
        <end position="343"/>
    </location>
</feature>
<evidence type="ECO:0000313" key="3">
    <source>
        <dbReference type="EMBL" id="KAF0889573.1"/>
    </source>
</evidence>
<organism evidence="3 4">
    <name type="scientific">Oryza meyeriana var. granulata</name>
    <dbReference type="NCBI Taxonomy" id="110450"/>
    <lineage>
        <taxon>Eukaryota</taxon>
        <taxon>Viridiplantae</taxon>
        <taxon>Streptophyta</taxon>
        <taxon>Embryophyta</taxon>
        <taxon>Tracheophyta</taxon>
        <taxon>Spermatophyta</taxon>
        <taxon>Magnoliopsida</taxon>
        <taxon>Liliopsida</taxon>
        <taxon>Poales</taxon>
        <taxon>Poaceae</taxon>
        <taxon>BOP clade</taxon>
        <taxon>Oryzoideae</taxon>
        <taxon>Oryzeae</taxon>
        <taxon>Oryzinae</taxon>
        <taxon>Oryza</taxon>
        <taxon>Oryza meyeriana</taxon>
    </lineage>
</organism>
<dbReference type="SUPFAM" id="SSF56112">
    <property type="entry name" value="Protein kinase-like (PK-like)"/>
    <property type="match status" value="1"/>
</dbReference>
<dbReference type="GO" id="GO:0005524">
    <property type="term" value="F:ATP binding"/>
    <property type="evidence" value="ECO:0007669"/>
    <property type="project" value="InterPro"/>
</dbReference>
<proteinExistence type="predicted"/>
<dbReference type="PROSITE" id="PS50011">
    <property type="entry name" value="PROTEIN_KINASE_DOM"/>
    <property type="match status" value="1"/>
</dbReference>
<evidence type="ECO:0000256" key="1">
    <source>
        <dbReference type="SAM" id="MobiDB-lite"/>
    </source>
</evidence>
<dbReference type="PANTHER" id="PTHR44329:SF287">
    <property type="entry name" value="OS12G0605900 PROTEIN"/>
    <property type="match status" value="1"/>
</dbReference>
<feature type="region of interest" description="Disordered" evidence="1">
    <location>
        <begin position="1"/>
        <end position="21"/>
    </location>
</feature>
<dbReference type="Pfam" id="PF07714">
    <property type="entry name" value="PK_Tyr_Ser-Thr"/>
    <property type="match status" value="1"/>
</dbReference>
<comment type="caution">
    <text evidence="3">The sequence shown here is derived from an EMBL/GenBank/DDBJ whole genome shotgun (WGS) entry which is preliminary data.</text>
</comment>
<dbReference type="Proteomes" id="UP000479710">
    <property type="component" value="Unassembled WGS sequence"/>
</dbReference>
<accession>A0A6G1BQA6</accession>
<sequence>MASTSDPAKIDEEESASYVRADEFDPRGIDIELEEKLAAKALAKRGGEEEEDEGPKAAWEIDLSRLHIRRLVAKGAHGTLFRAEYGGEDVAVKLLDLGEDGARLRASLEELAAVWHVLDHPNVAKFVGASMGTTTDLNIPGKGCSSSAGGADSACCVVVEFLSGGTLKNHLIDHFHRKLPYREVVRLALSMAMGLSYLHGNRIVHRDVKTDNFLLDAHRLSLKIAGFGVARIVEAHDGSRELTGMTGTPGYMAPEVLDGKPYDYKCDVYSFGICLWETYCCDMPFSYDLSLAELWSAIVHDGLRPKVPVCCPADMAIIMERCWDADPAKRPEMDEVVRLLMELETSKGGGMVPESKTPGCFSCFLGPIRGP</sequence>
<evidence type="ECO:0000313" key="4">
    <source>
        <dbReference type="Proteomes" id="UP000479710"/>
    </source>
</evidence>
<protein>
    <recommendedName>
        <fullName evidence="2">Protein kinase domain-containing protein</fullName>
    </recommendedName>
</protein>
<dbReference type="CDD" id="cd13999">
    <property type="entry name" value="STKc_MAP3K-like"/>
    <property type="match status" value="1"/>
</dbReference>
<dbReference type="AlphaFoldDB" id="A0A6G1BQA6"/>
<dbReference type="PANTHER" id="PTHR44329">
    <property type="entry name" value="SERINE/THREONINE-PROTEIN KINASE TNNI3K-RELATED"/>
    <property type="match status" value="1"/>
</dbReference>
<keyword evidence="4" id="KW-1185">Reference proteome</keyword>
<dbReference type="GO" id="GO:0004674">
    <property type="term" value="F:protein serine/threonine kinase activity"/>
    <property type="evidence" value="ECO:0007669"/>
    <property type="project" value="TreeGrafter"/>
</dbReference>
<reference evidence="3 4" key="1">
    <citation type="submission" date="2019-11" db="EMBL/GenBank/DDBJ databases">
        <title>Whole genome sequence of Oryza granulata.</title>
        <authorList>
            <person name="Li W."/>
        </authorList>
    </citation>
    <scope>NUCLEOTIDE SEQUENCE [LARGE SCALE GENOMIC DNA]</scope>
    <source>
        <strain evidence="4">cv. Menghai</strain>
        <tissue evidence="3">Leaf</tissue>
    </source>
</reference>
<dbReference type="EMBL" id="SPHZ02000012">
    <property type="protein sequence ID" value="KAF0889573.1"/>
    <property type="molecule type" value="Genomic_DNA"/>
</dbReference>
<dbReference type="Gene3D" id="1.10.510.10">
    <property type="entry name" value="Transferase(Phosphotransferase) domain 1"/>
    <property type="match status" value="1"/>
</dbReference>
<dbReference type="InterPro" id="IPR011009">
    <property type="entry name" value="Kinase-like_dom_sf"/>
</dbReference>
<dbReference type="Gene3D" id="3.30.200.20">
    <property type="entry name" value="Phosphorylase Kinase, domain 1"/>
    <property type="match status" value="1"/>
</dbReference>
<dbReference type="SMART" id="SM00220">
    <property type="entry name" value="S_TKc"/>
    <property type="match status" value="1"/>
</dbReference>
<dbReference type="InterPro" id="IPR001245">
    <property type="entry name" value="Ser-Thr/Tyr_kinase_cat_dom"/>
</dbReference>
<gene>
    <name evidence="3" type="ORF">E2562_028667</name>
</gene>
<name>A0A6G1BQA6_9ORYZ</name>
<dbReference type="GO" id="GO:0005886">
    <property type="term" value="C:plasma membrane"/>
    <property type="evidence" value="ECO:0007669"/>
    <property type="project" value="TreeGrafter"/>
</dbReference>